<name>A0A1M7IAV6_9FIRM</name>
<dbReference type="STRING" id="1120996.SAMN02746066_01767"/>
<dbReference type="PANTHER" id="PTHR32089">
    <property type="entry name" value="METHYL-ACCEPTING CHEMOTAXIS PROTEIN MCPB"/>
    <property type="match status" value="1"/>
</dbReference>
<dbReference type="SMART" id="SM00283">
    <property type="entry name" value="MA"/>
    <property type="match status" value="1"/>
</dbReference>
<dbReference type="RefSeq" id="WP_073286192.1">
    <property type="nucleotide sequence ID" value="NZ_FRCP01000009.1"/>
</dbReference>
<evidence type="ECO:0000259" key="3">
    <source>
        <dbReference type="PROSITE" id="PS50111"/>
    </source>
</evidence>
<keyword evidence="5" id="KW-1185">Reference proteome</keyword>
<dbReference type="InterPro" id="IPR004089">
    <property type="entry name" value="MCPsignal_dom"/>
</dbReference>
<organism evidence="4 5">
    <name type="scientific">Anaerosporobacter mobilis DSM 15930</name>
    <dbReference type="NCBI Taxonomy" id="1120996"/>
    <lineage>
        <taxon>Bacteria</taxon>
        <taxon>Bacillati</taxon>
        <taxon>Bacillota</taxon>
        <taxon>Clostridia</taxon>
        <taxon>Lachnospirales</taxon>
        <taxon>Lachnospiraceae</taxon>
        <taxon>Anaerosporobacter</taxon>
    </lineage>
</organism>
<dbReference type="AlphaFoldDB" id="A0A1M7IAV6"/>
<dbReference type="OrthoDB" id="9816519at2"/>
<dbReference type="Proteomes" id="UP000184038">
    <property type="component" value="Unassembled WGS sequence"/>
</dbReference>
<sequence>MLFQKNNYYAEMNGIMEYVEGTMEGKEITCPKSKYGIHNRVIDQFNNLLKHEKQVSVAAREVLEVANSISSFAVKLTHMSDQLIKFASNMEEVSESNLSIVEETNATMKEVTETIDVVANTLDMLKNESEIFADKNNDSVILLQEVSEIKENVINDNLHMNLKIEQLVELTTEVGKIVDSVQAIANQTNLLALNASIEAARAGEQGRGFSVVADEVRNLADDTKKNLEGMRNFVDKIYMAANEGKESMNRTIDSTNQMSRKIDLVSETIDGNIKMMRELVTSVTRINESMQEVKTSALEINKTMKTSSSDAQRLKVMTQNIHQDAIQSVDYARNISIIDDKLSAIATDLENVL</sequence>
<feature type="domain" description="Methyl-accepting transducer" evidence="3">
    <location>
        <begin position="72"/>
        <end position="308"/>
    </location>
</feature>
<dbReference type="PANTHER" id="PTHR32089:SF112">
    <property type="entry name" value="LYSOZYME-LIKE PROTEIN-RELATED"/>
    <property type="match status" value="1"/>
</dbReference>
<dbReference type="GO" id="GO:0016020">
    <property type="term" value="C:membrane"/>
    <property type="evidence" value="ECO:0007669"/>
    <property type="project" value="InterPro"/>
</dbReference>
<gene>
    <name evidence="4" type="ORF">SAMN02746066_01767</name>
</gene>
<evidence type="ECO:0000313" key="4">
    <source>
        <dbReference type="EMBL" id="SHM37946.1"/>
    </source>
</evidence>
<dbReference type="SUPFAM" id="SSF58104">
    <property type="entry name" value="Methyl-accepting chemotaxis protein (MCP) signaling domain"/>
    <property type="match status" value="1"/>
</dbReference>
<evidence type="ECO:0000256" key="2">
    <source>
        <dbReference type="PROSITE-ProRule" id="PRU00284"/>
    </source>
</evidence>
<dbReference type="Gene3D" id="1.10.287.950">
    <property type="entry name" value="Methyl-accepting chemotaxis protein"/>
    <property type="match status" value="1"/>
</dbReference>
<dbReference type="PROSITE" id="PS50111">
    <property type="entry name" value="CHEMOTAXIS_TRANSDUC_2"/>
    <property type="match status" value="1"/>
</dbReference>
<dbReference type="GO" id="GO:0007165">
    <property type="term" value="P:signal transduction"/>
    <property type="evidence" value="ECO:0007669"/>
    <property type="project" value="UniProtKB-KW"/>
</dbReference>
<proteinExistence type="predicted"/>
<protein>
    <submittedName>
        <fullName evidence="4">Methyl-accepting chemotaxis protein (MCP) signalling domain-containing protein</fullName>
    </submittedName>
</protein>
<dbReference type="EMBL" id="FRCP01000009">
    <property type="protein sequence ID" value="SHM37946.1"/>
    <property type="molecule type" value="Genomic_DNA"/>
</dbReference>
<evidence type="ECO:0000313" key="5">
    <source>
        <dbReference type="Proteomes" id="UP000184038"/>
    </source>
</evidence>
<accession>A0A1M7IAV6</accession>
<evidence type="ECO:0000256" key="1">
    <source>
        <dbReference type="ARBA" id="ARBA00023224"/>
    </source>
</evidence>
<dbReference type="Pfam" id="PF00015">
    <property type="entry name" value="MCPsignal"/>
    <property type="match status" value="1"/>
</dbReference>
<reference evidence="4 5" key="1">
    <citation type="submission" date="2016-11" db="EMBL/GenBank/DDBJ databases">
        <authorList>
            <person name="Jaros S."/>
            <person name="Januszkiewicz K."/>
            <person name="Wedrychowicz H."/>
        </authorList>
    </citation>
    <scope>NUCLEOTIDE SEQUENCE [LARGE SCALE GENOMIC DNA]</scope>
    <source>
        <strain evidence="4 5">DSM 15930</strain>
    </source>
</reference>
<keyword evidence="1 2" id="KW-0807">Transducer</keyword>